<dbReference type="GO" id="GO:0005315">
    <property type="term" value="F:phosphate transmembrane transporter activity"/>
    <property type="evidence" value="ECO:0007669"/>
    <property type="project" value="InterPro"/>
</dbReference>
<name>A0A6J6FIB3_9ZZZZ</name>
<evidence type="ECO:0000259" key="4">
    <source>
        <dbReference type="PROSITE" id="PS50893"/>
    </source>
</evidence>
<dbReference type="InterPro" id="IPR005670">
    <property type="entry name" value="PstB-like"/>
</dbReference>
<protein>
    <submittedName>
        <fullName evidence="5">Unannotated protein</fullName>
    </submittedName>
</protein>
<dbReference type="GO" id="GO:0005524">
    <property type="term" value="F:ATP binding"/>
    <property type="evidence" value="ECO:0007669"/>
    <property type="project" value="UniProtKB-KW"/>
</dbReference>
<evidence type="ECO:0000256" key="1">
    <source>
        <dbReference type="ARBA" id="ARBA00022448"/>
    </source>
</evidence>
<dbReference type="Pfam" id="PF00005">
    <property type="entry name" value="ABC_tran"/>
    <property type="match status" value="1"/>
</dbReference>
<keyword evidence="1" id="KW-0813">Transport</keyword>
<dbReference type="GO" id="GO:0016020">
    <property type="term" value="C:membrane"/>
    <property type="evidence" value="ECO:0007669"/>
    <property type="project" value="InterPro"/>
</dbReference>
<reference evidence="5" key="1">
    <citation type="submission" date="2020-05" db="EMBL/GenBank/DDBJ databases">
        <authorList>
            <person name="Chiriac C."/>
            <person name="Salcher M."/>
            <person name="Ghai R."/>
            <person name="Kavagutti S V."/>
        </authorList>
    </citation>
    <scope>NUCLEOTIDE SEQUENCE</scope>
</reference>
<dbReference type="InterPro" id="IPR003593">
    <property type="entry name" value="AAA+_ATPase"/>
</dbReference>
<proteinExistence type="predicted"/>
<dbReference type="PROSITE" id="PS00211">
    <property type="entry name" value="ABC_TRANSPORTER_1"/>
    <property type="match status" value="1"/>
</dbReference>
<dbReference type="GO" id="GO:0016887">
    <property type="term" value="F:ATP hydrolysis activity"/>
    <property type="evidence" value="ECO:0007669"/>
    <property type="project" value="InterPro"/>
</dbReference>
<dbReference type="CDD" id="cd03260">
    <property type="entry name" value="ABC_PstB_phosphate_transporter"/>
    <property type="match status" value="1"/>
</dbReference>
<dbReference type="InterPro" id="IPR017871">
    <property type="entry name" value="ABC_transporter-like_CS"/>
</dbReference>
<evidence type="ECO:0000313" key="6">
    <source>
        <dbReference type="EMBL" id="CAB4644737.1"/>
    </source>
</evidence>
<dbReference type="InterPro" id="IPR027417">
    <property type="entry name" value="P-loop_NTPase"/>
</dbReference>
<dbReference type="SMART" id="SM00382">
    <property type="entry name" value="AAA"/>
    <property type="match status" value="1"/>
</dbReference>
<dbReference type="SUPFAM" id="SSF52540">
    <property type="entry name" value="P-loop containing nucleoside triphosphate hydrolases"/>
    <property type="match status" value="1"/>
</dbReference>
<dbReference type="PANTHER" id="PTHR43423">
    <property type="entry name" value="ABC TRANSPORTER I FAMILY MEMBER 17"/>
    <property type="match status" value="1"/>
</dbReference>
<dbReference type="GO" id="GO:0035435">
    <property type="term" value="P:phosphate ion transmembrane transport"/>
    <property type="evidence" value="ECO:0007669"/>
    <property type="project" value="InterPro"/>
</dbReference>
<feature type="domain" description="ABC transporter" evidence="4">
    <location>
        <begin position="18"/>
        <end position="241"/>
    </location>
</feature>
<accession>A0A6J6FIB3</accession>
<dbReference type="Gene3D" id="3.40.50.300">
    <property type="entry name" value="P-loop containing nucleotide triphosphate hydrolases"/>
    <property type="match status" value="1"/>
</dbReference>
<organism evidence="5">
    <name type="scientific">freshwater metagenome</name>
    <dbReference type="NCBI Taxonomy" id="449393"/>
    <lineage>
        <taxon>unclassified sequences</taxon>
        <taxon>metagenomes</taxon>
        <taxon>ecological metagenomes</taxon>
    </lineage>
</organism>
<dbReference type="EMBL" id="CAEZTR010000144">
    <property type="protein sequence ID" value="CAB4588350.1"/>
    <property type="molecule type" value="Genomic_DNA"/>
</dbReference>
<dbReference type="PANTHER" id="PTHR43423:SF1">
    <property type="entry name" value="ABC TRANSPORTER I FAMILY MEMBER 17"/>
    <property type="match status" value="1"/>
</dbReference>
<gene>
    <name evidence="5" type="ORF">UFOPK1711_01683</name>
    <name evidence="6" type="ORF">UFOPK2143_00925</name>
</gene>
<dbReference type="InterPro" id="IPR003439">
    <property type="entry name" value="ABC_transporter-like_ATP-bd"/>
</dbReference>
<keyword evidence="2" id="KW-0547">Nucleotide-binding</keyword>
<sequence>MLAPMGPESTASATPAILDFEAVSFVVTGGPKILDGVSLGVPAGLVTVVTGPSGAGKSTLLRLGNRLEVPTTGVVRFRGADLASVDPRTLRRNVGMVFQRPVPFAGSVRANLAVADPKSTDQEMSVVLDRVGLDASFLDRVADDLSGGEAQRMCIARTLLTTPDVILMDEPTASLDPENRLGIEALARELATEGIGVVWITHDLDQVDRIADRAFVLIDGRNASEEETAAYLTRGMSEEES</sequence>
<evidence type="ECO:0000313" key="5">
    <source>
        <dbReference type="EMBL" id="CAB4588350.1"/>
    </source>
</evidence>
<evidence type="ECO:0000256" key="3">
    <source>
        <dbReference type="ARBA" id="ARBA00022840"/>
    </source>
</evidence>
<keyword evidence="3" id="KW-0067">ATP-binding</keyword>
<dbReference type="EMBL" id="CAEZVV010000049">
    <property type="protein sequence ID" value="CAB4644737.1"/>
    <property type="molecule type" value="Genomic_DNA"/>
</dbReference>
<dbReference type="AlphaFoldDB" id="A0A6J6FIB3"/>
<evidence type="ECO:0000256" key="2">
    <source>
        <dbReference type="ARBA" id="ARBA00022741"/>
    </source>
</evidence>
<dbReference type="PROSITE" id="PS50893">
    <property type="entry name" value="ABC_TRANSPORTER_2"/>
    <property type="match status" value="1"/>
</dbReference>